<feature type="transmembrane region" description="Helical" evidence="6">
    <location>
        <begin position="259"/>
        <end position="278"/>
    </location>
</feature>
<name>A0A9Q1CG27_HOLLE</name>
<evidence type="ECO:0000259" key="7">
    <source>
        <dbReference type="Pfam" id="PF00892"/>
    </source>
</evidence>
<evidence type="ECO:0000256" key="5">
    <source>
        <dbReference type="SAM" id="MobiDB-lite"/>
    </source>
</evidence>
<dbReference type="OrthoDB" id="306876at2759"/>
<dbReference type="Pfam" id="PF00892">
    <property type="entry name" value="EamA"/>
    <property type="match status" value="1"/>
</dbReference>
<protein>
    <submittedName>
        <fullName evidence="8">Solute carrier family 35 member G1</fullName>
    </submittedName>
</protein>
<feature type="compositionally biased region" description="Basic and acidic residues" evidence="5">
    <location>
        <begin position="1"/>
        <end position="18"/>
    </location>
</feature>
<feature type="transmembrane region" description="Helical" evidence="6">
    <location>
        <begin position="165"/>
        <end position="186"/>
    </location>
</feature>
<feature type="transmembrane region" description="Helical" evidence="6">
    <location>
        <begin position="140"/>
        <end position="158"/>
    </location>
</feature>
<dbReference type="GO" id="GO:0016020">
    <property type="term" value="C:membrane"/>
    <property type="evidence" value="ECO:0007669"/>
    <property type="project" value="UniProtKB-SubCell"/>
</dbReference>
<evidence type="ECO:0000256" key="2">
    <source>
        <dbReference type="ARBA" id="ARBA00022692"/>
    </source>
</evidence>
<dbReference type="InterPro" id="IPR000620">
    <property type="entry name" value="EamA_dom"/>
</dbReference>
<proteinExistence type="predicted"/>
<feature type="transmembrane region" description="Helical" evidence="6">
    <location>
        <begin position="229"/>
        <end position="253"/>
    </location>
</feature>
<feature type="region of interest" description="Disordered" evidence="5">
    <location>
        <begin position="1"/>
        <end position="34"/>
    </location>
</feature>
<keyword evidence="9" id="KW-1185">Reference proteome</keyword>
<evidence type="ECO:0000256" key="3">
    <source>
        <dbReference type="ARBA" id="ARBA00022989"/>
    </source>
</evidence>
<feature type="transmembrane region" description="Helical" evidence="6">
    <location>
        <begin position="198"/>
        <end position="217"/>
    </location>
</feature>
<evidence type="ECO:0000313" key="8">
    <source>
        <dbReference type="EMBL" id="KAJ8044602.1"/>
    </source>
</evidence>
<dbReference type="Proteomes" id="UP001152320">
    <property type="component" value="Chromosome 3"/>
</dbReference>
<feature type="domain" description="EamA" evidence="7">
    <location>
        <begin position="48"/>
        <end position="181"/>
    </location>
</feature>
<dbReference type="SUPFAM" id="SSF103481">
    <property type="entry name" value="Multidrug resistance efflux transporter EmrE"/>
    <property type="match status" value="2"/>
</dbReference>
<evidence type="ECO:0000256" key="6">
    <source>
        <dbReference type="SAM" id="Phobius"/>
    </source>
</evidence>
<keyword evidence="4 6" id="KW-0472">Membrane</keyword>
<gene>
    <name evidence="8" type="ORF">HOLleu_07387</name>
</gene>
<accession>A0A9Q1CG27</accession>
<organism evidence="8 9">
    <name type="scientific">Holothuria leucospilota</name>
    <name type="common">Black long sea cucumber</name>
    <name type="synonym">Mertensiothuria leucospilota</name>
    <dbReference type="NCBI Taxonomy" id="206669"/>
    <lineage>
        <taxon>Eukaryota</taxon>
        <taxon>Metazoa</taxon>
        <taxon>Echinodermata</taxon>
        <taxon>Eleutherozoa</taxon>
        <taxon>Echinozoa</taxon>
        <taxon>Holothuroidea</taxon>
        <taxon>Aspidochirotacea</taxon>
        <taxon>Aspidochirotida</taxon>
        <taxon>Holothuriidae</taxon>
        <taxon>Holothuria</taxon>
    </lineage>
</organism>
<evidence type="ECO:0000256" key="4">
    <source>
        <dbReference type="ARBA" id="ARBA00023136"/>
    </source>
</evidence>
<reference evidence="8" key="1">
    <citation type="submission" date="2021-10" db="EMBL/GenBank/DDBJ databases">
        <title>Tropical sea cucumber genome reveals ecological adaptation and Cuvierian tubules defense mechanism.</title>
        <authorList>
            <person name="Chen T."/>
        </authorList>
    </citation>
    <scope>NUCLEOTIDE SEQUENCE</scope>
    <source>
        <strain evidence="8">Nanhai2018</strain>
        <tissue evidence="8">Muscle</tissue>
    </source>
</reference>
<feature type="transmembrane region" description="Helical" evidence="6">
    <location>
        <begin position="290"/>
        <end position="310"/>
    </location>
</feature>
<dbReference type="EMBL" id="JAIZAY010000003">
    <property type="protein sequence ID" value="KAJ8044602.1"/>
    <property type="molecule type" value="Genomic_DNA"/>
</dbReference>
<feature type="transmembrane region" description="Helical" evidence="6">
    <location>
        <begin position="49"/>
        <end position="67"/>
    </location>
</feature>
<keyword evidence="2 6" id="KW-0812">Transmembrane</keyword>
<evidence type="ECO:0000313" key="9">
    <source>
        <dbReference type="Proteomes" id="UP001152320"/>
    </source>
</evidence>
<comment type="subcellular location">
    <subcellularLocation>
        <location evidence="1">Membrane</location>
        <topology evidence="1">Multi-pass membrane protein</topology>
    </subcellularLocation>
</comment>
<dbReference type="AlphaFoldDB" id="A0A9Q1CG27"/>
<dbReference type="InterPro" id="IPR037185">
    <property type="entry name" value="EmrE-like"/>
</dbReference>
<dbReference type="PANTHER" id="PTHR22911">
    <property type="entry name" value="ACYL-MALONYL CONDENSING ENZYME-RELATED"/>
    <property type="match status" value="1"/>
</dbReference>
<sequence length="340" mass="37244">MVDEQRDHGEDKGTHNGEGDDTPSVQLSSTEQKDEGPLRLWQKLNNHRGILCILLCAFAYALENVLFRAVENDMHSTEVLFSTHLVKVLFLLPVITYKGHSLRPASKVTYIFLIGRGVISMIAMNAMYFALPYINVGDATAIALSSPVFIGIFAKIFLKEAFGIIDALLTLVVVVGVFLISKPSFIFGGSEEETISNLVGVAFASFSCICNALANVLNRHLGLLHINSFVNVLFYVTVNFLGSGILTSIFGVWSVPPCGYARIILVTMGIVGCTGNCLKAYAYSLEKSVFLGIFQTNEIIFAYLLEFLLFNAIPDLIALLGVCLVVLASLMTLIKKRKEN</sequence>
<dbReference type="PANTHER" id="PTHR22911:SF6">
    <property type="entry name" value="SOLUTE CARRIER FAMILY 35 MEMBER G1"/>
    <property type="match status" value="1"/>
</dbReference>
<evidence type="ECO:0000256" key="1">
    <source>
        <dbReference type="ARBA" id="ARBA00004141"/>
    </source>
</evidence>
<keyword evidence="3 6" id="KW-1133">Transmembrane helix</keyword>
<comment type="caution">
    <text evidence="8">The sequence shown here is derived from an EMBL/GenBank/DDBJ whole genome shotgun (WGS) entry which is preliminary data.</text>
</comment>
<feature type="transmembrane region" description="Helical" evidence="6">
    <location>
        <begin position="316"/>
        <end position="334"/>
    </location>
</feature>
<feature type="transmembrane region" description="Helical" evidence="6">
    <location>
        <begin position="79"/>
        <end position="97"/>
    </location>
</feature>
<feature type="transmembrane region" description="Helical" evidence="6">
    <location>
        <begin position="109"/>
        <end position="134"/>
    </location>
</feature>